<sequence>TYLEYSDYGRDLIKSSLSQPFNLILLNNTSTSIDLDDDVSASRPESRNLKILISKSEIHRNINELDNASAPLHSGSIDFNT</sequence>
<dbReference type="AlphaFoldDB" id="A0A9N9IHI1"/>
<name>A0A9N9IHI1_9GLOM</name>
<comment type="caution">
    <text evidence="1">The sequence shown here is derived from an EMBL/GenBank/DDBJ whole genome shotgun (WGS) entry which is preliminary data.</text>
</comment>
<organism evidence="1 2">
    <name type="scientific">Funneliformis caledonium</name>
    <dbReference type="NCBI Taxonomy" id="1117310"/>
    <lineage>
        <taxon>Eukaryota</taxon>
        <taxon>Fungi</taxon>
        <taxon>Fungi incertae sedis</taxon>
        <taxon>Mucoromycota</taxon>
        <taxon>Glomeromycotina</taxon>
        <taxon>Glomeromycetes</taxon>
        <taxon>Glomerales</taxon>
        <taxon>Glomeraceae</taxon>
        <taxon>Funneliformis</taxon>
    </lineage>
</organism>
<protein>
    <submittedName>
        <fullName evidence="1">11455_t:CDS:1</fullName>
    </submittedName>
</protein>
<dbReference type="EMBL" id="CAJVPQ010013609">
    <property type="protein sequence ID" value="CAG8736479.1"/>
    <property type="molecule type" value="Genomic_DNA"/>
</dbReference>
<gene>
    <name evidence="1" type="ORF">FCALED_LOCUS15336</name>
</gene>
<keyword evidence="2" id="KW-1185">Reference proteome</keyword>
<accession>A0A9N9IHI1</accession>
<feature type="non-terminal residue" evidence="1">
    <location>
        <position position="1"/>
    </location>
</feature>
<proteinExistence type="predicted"/>
<evidence type="ECO:0000313" key="2">
    <source>
        <dbReference type="Proteomes" id="UP000789570"/>
    </source>
</evidence>
<dbReference type="Proteomes" id="UP000789570">
    <property type="component" value="Unassembled WGS sequence"/>
</dbReference>
<reference evidence="1" key="1">
    <citation type="submission" date="2021-06" db="EMBL/GenBank/DDBJ databases">
        <authorList>
            <person name="Kallberg Y."/>
            <person name="Tangrot J."/>
            <person name="Rosling A."/>
        </authorList>
    </citation>
    <scope>NUCLEOTIDE SEQUENCE</scope>
    <source>
        <strain evidence="1">UK204</strain>
    </source>
</reference>
<evidence type="ECO:0000313" key="1">
    <source>
        <dbReference type="EMBL" id="CAG8736479.1"/>
    </source>
</evidence>